<keyword evidence="3" id="KW-1185">Reference proteome</keyword>
<organism evidence="2 3">
    <name type="scientific">Galemys pyrenaicus</name>
    <name type="common">Iberian desman</name>
    <name type="synonym">Pyrenean desman</name>
    <dbReference type="NCBI Taxonomy" id="202257"/>
    <lineage>
        <taxon>Eukaryota</taxon>
        <taxon>Metazoa</taxon>
        <taxon>Chordata</taxon>
        <taxon>Craniata</taxon>
        <taxon>Vertebrata</taxon>
        <taxon>Euteleostomi</taxon>
        <taxon>Mammalia</taxon>
        <taxon>Eutheria</taxon>
        <taxon>Laurasiatheria</taxon>
        <taxon>Eulipotyphla</taxon>
        <taxon>Talpidae</taxon>
        <taxon>Galemys</taxon>
    </lineage>
</organism>
<dbReference type="EMBL" id="JAGFMF010011408">
    <property type="protein sequence ID" value="KAG8523451.1"/>
    <property type="molecule type" value="Genomic_DNA"/>
</dbReference>
<dbReference type="OrthoDB" id="8197715at2759"/>
<protein>
    <submittedName>
        <fullName evidence="2">Fibrous sheath-interacting protein 2</fullName>
    </submittedName>
</protein>
<comment type="caution">
    <text evidence="2">The sequence shown here is derived from an EMBL/GenBank/DDBJ whole genome shotgun (WGS) entry which is preliminary data.</text>
</comment>
<proteinExistence type="predicted"/>
<sequence>FTSHSKIKSAAVAAHKKTLQSHISTAANDIVENVFREMFSMVIALLEKNETRDELGASGSDELLLTPSCFRGLRETQKRSVSPEHVLLQVYPYTGIKMGEALIHIVLQKITNFVLLILEESSFTNSQSDEMRRLRSGSSKISPKLEPSGARAKNKTRLDPREKTLKDICSKTTIELPYLLPTEDAKNLLPTSKLPILELKVYAKDIVNSILETIMNEFQKVRRKEAMVNVNYLPSDQIVTASEIVNSVLQALYTTMNNLTDPVKGSYSDNLELSQKNFSTFYTTNPETLVSLENVSSQLEKIFTKDVSKQMFDKWRTESSSMESEKYKLLMIAKASLNEISMKAKELEQYVFLLNLLPLQAHESRYHSFKRAASKAENSQIQINIFAQKIVEKLFEKLELCFLTQMFIKESKETLESKEETIARSKPGSLRTKTSTSKDKKLGDSNHQIAKEIMEGVMNTLVSFVDLQFKHISTYAFSEIVEIPVESFFDLQQKPLTAVLPKLKPLTKFPGESKSSGMIIQENIQNSLQQLNSFHSELLTYTANTVSGMLGIIKNKLNKAKCQVEPSSAIVFEENLIESQISILMDQCIHCHKTMLTRHPKENLMGAENVYAINGAEFATGLRMPTLESKGVEHLGDPSQISKVFNSEDNKVKDMTSSNLPLSVRYFGEDTNKTTELESERLKLECKPSFTGGEAQGFSYFDQVVKKNSSYPEGIVLQKTSQNSSAPTQAVLKDPMSFSELKGKNQSILHCKSSKPVVTPNQKQTISPIKVHLAAENIVNTMLLSCGLPIENPHTNENVETMMPFSVPKEWSSPVIGEGFTLLEKWKNKYSKLKEISTLEDVEVISFADQKLGPHEIHLVARHVALSVVTHFKNFKTRVSLVSTLLRKKYKSKHPLGSINSDSSLNQFCEHFTELAIFYVSSSISDCTEDSGKQKSLEIQDAVFKRFILIKSQEFGNQSFSVNGLALSTSEIIIQILFNSGILKADRQKMFHVKTKYIYCPQVVVTQFDDLFQDILIGVTHVLSRKLGINHQPDSKGKNKSLPILK</sequence>
<dbReference type="PANTHER" id="PTHR47315:SF3">
    <property type="entry name" value="FIBROUS SHEATH-INTERACTING PROTEIN 2-LIKE"/>
    <property type="match status" value="1"/>
</dbReference>
<feature type="region of interest" description="Disordered" evidence="1">
    <location>
        <begin position="418"/>
        <end position="443"/>
    </location>
</feature>
<evidence type="ECO:0000313" key="3">
    <source>
        <dbReference type="Proteomes" id="UP000700334"/>
    </source>
</evidence>
<feature type="non-terminal residue" evidence="2">
    <location>
        <position position="1046"/>
    </location>
</feature>
<evidence type="ECO:0000313" key="2">
    <source>
        <dbReference type="EMBL" id="KAG8523451.1"/>
    </source>
</evidence>
<name>A0A8J6AL98_GALPY</name>
<feature type="non-terminal residue" evidence="2">
    <location>
        <position position="1"/>
    </location>
</feature>
<accession>A0A8J6AL98</accession>
<dbReference type="PANTHER" id="PTHR47315">
    <property type="entry name" value="FIBROUS SHEATH INTERACTING PROTEIN 2"/>
    <property type="match status" value="1"/>
</dbReference>
<dbReference type="InterPro" id="IPR038891">
    <property type="entry name" value="FSIP2"/>
</dbReference>
<reference evidence="2" key="1">
    <citation type="journal article" date="2021" name="Evol. Appl.">
        <title>The genome of the Pyrenean desman and the effects of bottlenecks and inbreeding on the genomic landscape of an endangered species.</title>
        <authorList>
            <person name="Escoda L."/>
            <person name="Castresana J."/>
        </authorList>
    </citation>
    <scope>NUCLEOTIDE SEQUENCE</scope>
    <source>
        <strain evidence="2">IBE-C5619</strain>
    </source>
</reference>
<dbReference type="AlphaFoldDB" id="A0A8J6AL98"/>
<feature type="region of interest" description="Disordered" evidence="1">
    <location>
        <begin position="128"/>
        <end position="159"/>
    </location>
</feature>
<dbReference type="Proteomes" id="UP000700334">
    <property type="component" value="Unassembled WGS sequence"/>
</dbReference>
<gene>
    <name evidence="2" type="ORF">J0S82_002316</name>
</gene>
<evidence type="ECO:0000256" key="1">
    <source>
        <dbReference type="SAM" id="MobiDB-lite"/>
    </source>
</evidence>